<sequence>MLPKKTRHFWYALLAIGISIVSASAVENSPVYRILERLSTPSEAGSHETDANRPPDPLGADALAFPLGTAETPPMFFNTILQQADEEVTCSDNGFTIARYNLCGDFDNRVLAVAGSHGSYQWQQLVPGGSCAFNINDDCPPIIGSECNPYWQTVGTSSTFTLSAAAIPASVGAEFRVRVNGGAYYYFKVKKSTITQTYVKRDFICGVPGRIQVTNLSSAYEYSLDAGSGYGPWQGSPIFDGLAPGTYQVKARLQNTPNTCEYPYETITIEQLDIDIDVTFTDAQCFGDTGSITVSVNNVPGPYKYTLLDQNGVPQEFTTFIPNNPYTFAAVGLGTYSVQVETQQCAGDPGNGILPPRESFDTSGNPIVIGDGLVALGASTEVNESLSTDPACGANDADIIVRTSGGVPPYTFTVSDGGTSGGTYTTQTTYNVSAAGTYEFYITDANGCVVTATASVEELTPPVVTASGTDGDCSSGARIDINVVDARGYNLSFRADPADPWSTNPVLTVPDGTYNAIQVRYRQGAFECIYTLPGAITVTNIGAISGNAVKVQDRQCDGSGGVDGGIIEFQGPFSGGSGSGYTFSIDGVNFSSQLTYTNLSPGSYTPIIRDSGGCRLELTPIDILEADPPTDLAFVQSTISCASGTSDVQLTPTSNAPVVRYEILSPAYFDNGGSDLFSGLNINTAYTFRITDANGCIYTESFTPAVISSIRARVRSGGDTRVCPGASDGSGTFIIDGFSTGYTYNINGGPESAPQNDAEVALPPSGAGTYTITVTDADTGCTDTASLQVEEPASPLSLTGAVTAMSCSNGNTGRVVATATGGWGAYRYTLELPNGTFRGPRSGRVFGSLALPGDYILTVEDAEGCTATFAFTLTPIDAPTLALDAGATDLCYVPGPGATLAVVSTAGTAPAGTHQYRLAGGSFQASPVFSGLAPGTYTIEVVDGNGCSDSVTATVNPQLRVTASIDTEIPCGGPDGALQVQVSGGYLLGAGPKQYEVSADSGVTFGPASPLPVSPFLYSTNVPGDYVFRVTDNQGCVALSTPVTLNPPVNIDPAAISVIPASCGQTDNGILTITPDATSGVPPYEVSFDGGPFGPQSVFSGLLAGQTYSYVVRDARGCETLPASVLIPADGTPPPDATVAPVTAACLSGVVEGQVEVTSVVGGTPDFTYILQDAFGNELDRIGPTSSTAETFTGLAPGPYRVVTLDAFGCRDEDLVVVDQTTLDVVPDPVPLPVCDAAGFSNTVEIVGGVGPFLIRLATDPAPPVSPNSPPRRHTFSGLQFGVAYVVEVTDLGTGCIYLDEIAPIDGPSPLEVTASSTPGFCDLNRNGQITYNVDGFAPGANLLIELLNTDDGTRITLENPSGVSPVYSNTYETLPGNYQVIVTDLTNDCTDAASVTIDQNLPSIDILAEEPANCNAFGQFTVQGSGGGGGPYDFAYMAGGATPTPADWTSQTTFVGPAGTYDVYVRDVTGCTSFAIATIIALDPDLPAPIFVVENQCDVTATSFDILVRMPFSVDTPRFNLNGDEQFGVLNGSFYEYTYTVASPGDYLVSVVDANGCTSQDTARVYEFLAASGGFTTQPSCNSSDGEIIITTMGGSGNFTYELRDGSGTYIADNTTGVFTGYAPGDYEVLVTDNLVVDATGNCTFLVDQITLDAAIPPVISSILESDISCTGANDGSIDVVLQAGTDVDAPLVYTLYEGGTAVVVAQNNSGSFPGLTPGVYDVTVVSSRDCEDRFDGIQISEPAPFSITASAPDFACEPGANRFSSTVVTVSVVDPGTAAGGYQFSLTGFGNYQGTNTFEVVDNGSPQTLTVYAIDGNGCQATFTLPTLNPPTDVVPTLTVEQALTCTTPEQVRVQVVGTSDFTVSLTSGPAAVSPVTNVPGNDFVLLDLPAAGGYLLEVADNTAGCSYPLPLHEVVEPTYPLAVISEANPVRCAIPGNDGALFIEVTQYTGAYTYQAFRVDNNGNRVLPAVASGSFDTNNFPDASGDPARISGLPGGNFIVEITSVDAPGCPAESNVATVRAPNGPLAVSAVEEGNVSCADNAGVISVTASGGWDTFPYEYRLLVEDAGGTFVEVAPFGPADRFENLGSGAYRVEVRDIEGCTEQTAITLDAIPPIAVGIREPQGLVCPGGNNAVLEAYDPATGDALTAVAGASGGVAGAGYKYQLIYLGSNDPTDELSRSGLQDSPTFAGTAGVGYISTGWYSIEVSSSYACVGVTAPYFVNPPPPVLPNLVQVQAPGCGGNGEMRLLITNPEAGFDYEYRPVGASPSDPFVSMGAGVTSVLIPGGPGFYQFDVRKVNAANTCDVVRSNGLTLIDAQDLDLVVNLPDDISCANELDGRIESFASGGVGNNSFILYNGDPGPDPFNPAPGAVVVRGPQPDGTFEGLPDGTEYYVAVTSGSTCGDVEGPLVISRPDPILFTATSTPVSCSGEADGSITIEVASGGQGLLQFAIEPNFTEFFSDPATPGVYTFTDLEGAPFPGREYDVLIQDEQGCSELTTVRVVEPDPLDLSFTTLPETCIGFADGSAMVTITGGTPFTDAGGATYYETSLNSADDADFVRNDALLFENLQGGESYVVFVRDANGCTANVVIPVEIGVDLSAEVIPQYGCDGIFPFSTVTVALQDGSVLNEVLFALDPVDPTDAVTANADTVRSWGDLPAGDHVVYIYHENGCTNFVEFTMEAYEPLVLDAQKTGPNEITATASGGFGGYEFFFQGDSYGSQNVFTLNFDANVSIRVVDRNGCEASVTFPFDFDGMVEFPNFFTPDGDGMNDFWAPLNREFFPGIEVKIYDRYGRVVAILDQVKNWDGTYEGKELPTGDYWYVVNANDNERQQYVGHFTLYR</sequence>
<dbReference type="Pfam" id="PF13585">
    <property type="entry name" value="CHU_C"/>
    <property type="match status" value="1"/>
</dbReference>
<reference evidence="1 2" key="1">
    <citation type="submission" date="2022-06" db="EMBL/GenBank/DDBJ databases">
        <authorList>
            <person name="Xuan X."/>
        </authorList>
    </citation>
    <scope>NUCLEOTIDE SEQUENCE [LARGE SCALE GENOMIC DNA]</scope>
    <source>
        <strain evidence="1 2">2V75</strain>
    </source>
</reference>
<dbReference type="EMBL" id="JAMXIB010000009">
    <property type="protein sequence ID" value="MCO5725424.1"/>
    <property type="molecule type" value="Genomic_DNA"/>
</dbReference>
<gene>
    <name evidence="1" type="ORF">NG653_11195</name>
</gene>
<evidence type="ECO:0000313" key="2">
    <source>
        <dbReference type="Proteomes" id="UP001206312"/>
    </source>
</evidence>
<keyword evidence="2" id="KW-1185">Reference proteome</keyword>
<evidence type="ECO:0000313" key="1">
    <source>
        <dbReference type="EMBL" id="MCO5725424.1"/>
    </source>
</evidence>
<protein>
    <submittedName>
        <fullName evidence="1">T9SS type B sorting domain-containing protein</fullName>
    </submittedName>
</protein>
<organism evidence="1 2">
    <name type="scientific">Robiginitalea marina</name>
    <dbReference type="NCBI Taxonomy" id="2954105"/>
    <lineage>
        <taxon>Bacteria</taxon>
        <taxon>Pseudomonadati</taxon>
        <taxon>Bacteroidota</taxon>
        <taxon>Flavobacteriia</taxon>
        <taxon>Flavobacteriales</taxon>
        <taxon>Flavobacteriaceae</taxon>
        <taxon>Robiginitalea</taxon>
    </lineage>
</organism>
<dbReference type="Pfam" id="PF13573">
    <property type="entry name" value="SprB"/>
    <property type="match status" value="5"/>
</dbReference>
<dbReference type="NCBIfam" id="TIGR04131">
    <property type="entry name" value="Bac_Flav_CTERM"/>
    <property type="match status" value="1"/>
</dbReference>
<dbReference type="RefSeq" id="WP_252741798.1">
    <property type="nucleotide sequence ID" value="NZ_JAMXIB010000009.1"/>
</dbReference>
<accession>A0ABT1AZS0</accession>
<dbReference type="InterPro" id="IPR026341">
    <property type="entry name" value="T9SS_type_B"/>
</dbReference>
<comment type="caution">
    <text evidence="1">The sequence shown here is derived from an EMBL/GenBank/DDBJ whole genome shotgun (WGS) entry which is preliminary data.</text>
</comment>
<dbReference type="Proteomes" id="UP001206312">
    <property type="component" value="Unassembled WGS sequence"/>
</dbReference>
<dbReference type="InterPro" id="IPR025667">
    <property type="entry name" value="SprB_repeat"/>
</dbReference>
<name>A0ABT1AZS0_9FLAO</name>
<proteinExistence type="predicted"/>